<keyword evidence="3" id="KW-0238">DNA-binding</keyword>
<dbReference type="EMBL" id="DVFT01000030">
    <property type="protein sequence ID" value="HIQ95381.1"/>
    <property type="molecule type" value="Genomic_DNA"/>
</dbReference>
<dbReference type="InterPro" id="IPR000847">
    <property type="entry name" value="LysR_HTH_N"/>
</dbReference>
<dbReference type="Proteomes" id="UP000886886">
    <property type="component" value="Unassembled WGS sequence"/>
</dbReference>
<dbReference type="Pfam" id="PF03466">
    <property type="entry name" value="LysR_substrate"/>
    <property type="match status" value="1"/>
</dbReference>
<sequence>MEIRVLRYFLAVAREGNITAAANYLHLTQPTLSRQIKDLEEELGVQLLVRKSHHVSLTPDGMRLRKRAEEIVSMVDKTEAEFTSAENTVSGDIYIGGGETRAMHEIAEIIKEVRESYPDIHFHLYSGNAADVTERLDKGLLDFGVLIQPADLSKYNYINLYERDIWGVIMRKDSPLARKKHIKKEDLLDLPLICSRQAISPHQTGNAFSDWFGEDFGKLNIVTTFNLVYNAAIMVDAGIGYAITLDNLADTSEDSNLCFRPLDPKLESGLNIIWKKYQVFSPAAELFLEKITGRFSNLNSEE</sequence>
<name>A0A9D0ZT61_9FIRM</name>
<proteinExistence type="inferred from homology"/>
<dbReference type="PRINTS" id="PR00039">
    <property type="entry name" value="HTHLYSR"/>
</dbReference>
<evidence type="ECO:0000313" key="6">
    <source>
        <dbReference type="EMBL" id="HIQ95381.1"/>
    </source>
</evidence>
<dbReference type="Pfam" id="PF00126">
    <property type="entry name" value="HTH_1"/>
    <property type="match status" value="1"/>
</dbReference>
<dbReference type="GO" id="GO:0003677">
    <property type="term" value="F:DNA binding"/>
    <property type="evidence" value="ECO:0007669"/>
    <property type="project" value="UniProtKB-KW"/>
</dbReference>
<dbReference type="InterPro" id="IPR005119">
    <property type="entry name" value="LysR_subst-bd"/>
</dbReference>
<reference evidence="6" key="1">
    <citation type="submission" date="2020-10" db="EMBL/GenBank/DDBJ databases">
        <authorList>
            <person name="Gilroy R."/>
        </authorList>
    </citation>
    <scope>NUCLEOTIDE SEQUENCE</scope>
    <source>
        <strain evidence="6">ChiSjej3B21-11622</strain>
    </source>
</reference>
<dbReference type="InterPro" id="IPR036390">
    <property type="entry name" value="WH_DNA-bd_sf"/>
</dbReference>
<dbReference type="PROSITE" id="PS50931">
    <property type="entry name" value="HTH_LYSR"/>
    <property type="match status" value="1"/>
</dbReference>
<dbReference type="PANTHER" id="PTHR30419">
    <property type="entry name" value="HTH-TYPE TRANSCRIPTIONAL REGULATOR YBHD"/>
    <property type="match status" value="1"/>
</dbReference>
<evidence type="ECO:0000259" key="5">
    <source>
        <dbReference type="PROSITE" id="PS50931"/>
    </source>
</evidence>
<gene>
    <name evidence="6" type="ORF">IAB26_02365</name>
</gene>
<dbReference type="AlphaFoldDB" id="A0A9D0ZT61"/>
<dbReference type="FunFam" id="1.10.10.10:FF:000001">
    <property type="entry name" value="LysR family transcriptional regulator"/>
    <property type="match status" value="1"/>
</dbReference>
<evidence type="ECO:0000256" key="2">
    <source>
        <dbReference type="ARBA" id="ARBA00023015"/>
    </source>
</evidence>
<reference evidence="6" key="2">
    <citation type="journal article" date="2021" name="PeerJ">
        <title>Extensive microbial diversity within the chicken gut microbiome revealed by metagenomics and culture.</title>
        <authorList>
            <person name="Gilroy R."/>
            <person name="Ravi A."/>
            <person name="Getino M."/>
            <person name="Pursley I."/>
            <person name="Horton D.L."/>
            <person name="Alikhan N.F."/>
            <person name="Baker D."/>
            <person name="Gharbi K."/>
            <person name="Hall N."/>
            <person name="Watson M."/>
            <person name="Adriaenssens E.M."/>
            <person name="Foster-Nyarko E."/>
            <person name="Jarju S."/>
            <person name="Secka A."/>
            <person name="Antonio M."/>
            <person name="Oren A."/>
            <person name="Chaudhuri R.R."/>
            <person name="La Ragione R."/>
            <person name="Hildebrand F."/>
            <person name="Pallen M.J."/>
        </authorList>
    </citation>
    <scope>NUCLEOTIDE SEQUENCE</scope>
    <source>
        <strain evidence="6">ChiSjej3B21-11622</strain>
    </source>
</reference>
<dbReference type="CDD" id="cd05466">
    <property type="entry name" value="PBP2_LTTR_substrate"/>
    <property type="match status" value="1"/>
</dbReference>
<evidence type="ECO:0000256" key="4">
    <source>
        <dbReference type="ARBA" id="ARBA00023163"/>
    </source>
</evidence>
<dbReference type="PANTHER" id="PTHR30419:SF8">
    <property type="entry name" value="NITROGEN ASSIMILATION TRANSCRIPTIONAL ACTIVATOR-RELATED"/>
    <property type="match status" value="1"/>
</dbReference>
<evidence type="ECO:0000256" key="1">
    <source>
        <dbReference type="ARBA" id="ARBA00009437"/>
    </source>
</evidence>
<keyword evidence="2" id="KW-0805">Transcription regulation</keyword>
<comment type="caution">
    <text evidence="6">The sequence shown here is derived from an EMBL/GenBank/DDBJ whole genome shotgun (WGS) entry which is preliminary data.</text>
</comment>
<accession>A0A9D0ZT61</accession>
<dbReference type="InterPro" id="IPR050950">
    <property type="entry name" value="HTH-type_LysR_regulators"/>
</dbReference>
<dbReference type="Gene3D" id="3.40.190.290">
    <property type="match status" value="1"/>
</dbReference>
<dbReference type="GO" id="GO:0005829">
    <property type="term" value="C:cytosol"/>
    <property type="evidence" value="ECO:0007669"/>
    <property type="project" value="TreeGrafter"/>
</dbReference>
<dbReference type="SUPFAM" id="SSF46785">
    <property type="entry name" value="Winged helix' DNA-binding domain"/>
    <property type="match status" value="1"/>
</dbReference>
<dbReference type="InterPro" id="IPR036388">
    <property type="entry name" value="WH-like_DNA-bd_sf"/>
</dbReference>
<organism evidence="6 7">
    <name type="scientific">Candidatus Limivivens merdigallinarum</name>
    <dbReference type="NCBI Taxonomy" id="2840859"/>
    <lineage>
        <taxon>Bacteria</taxon>
        <taxon>Bacillati</taxon>
        <taxon>Bacillota</taxon>
        <taxon>Clostridia</taxon>
        <taxon>Lachnospirales</taxon>
        <taxon>Lachnospiraceae</taxon>
        <taxon>Lachnospiraceae incertae sedis</taxon>
        <taxon>Candidatus Limivivens</taxon>
    </lineage>
</organism>
<evidence type="ECO:0000313" key="7">
    <source>
        <dbReference type="Proteomes" id="UP000886886"/>
    </source>
</evidence>
<comment type="similarity">
    <text evidence="1">Belongs to the LysR transcriptional regulatory family.</text>
</comment>
<keyword evidence="4" id="KW-0804">Transcription</keyword>
<dbReference type="SUPFAM" id="SSF53850">
    <property type="entry name" value="Periplasmic binding protein-like II"/>
    <property type="match status" value="1"/>
</dbReference>
<evidence type="ECO:0000256" key="3">
    <source>
        <dbReference type="ARBA" id="ARBA00023125"/>
    </source>
</evidence>
<dbReference type="Gene3D" id="1.10.10.10">
    <property type="entry name" value="Winged helix-like DNA-binding domain superfamily/Winged helix DNA-binding domain"/>
    <property type="match status" value="1"/>
</dbReference>
<feature type="domain" description="HTH lysR-type" evidence="5">
    <location>
        <begin position="1"/>
        <end position="58"/>
    </location>
</feature>
<protein>
    <submittedName>
        <fullName evidence="6">LysR family transcriptional regulator</fullName>
    </submittedName>
</protein>
<dbReference type="GO" id="GO:0003700">
    <property type="term" value="F:DNA-binding transcription factor activity"/>
    <property type="evidence" value="ECO:0007669"/>
    <property type="project" value="InterPro"/>
</dbReference>